<reference evidence="2" key="1">
    <citation type="submission" date="2021-10" db="EMBL/GenBank/DDBJ databases">
        <title>Tropical sea cucumber genome reveals ecological adaptation and Cuvierian tubules defense mechanism.</title>
        <authorList>
            <person name="Chen T."/>
        </authorList>
    </citation>
    <scope>NUCLEOTIDE SEQUENCE</scope>
    <source>
        <strain evidence="2">Nanhai2018</strain>
        <tissue evidence="2">Muscle</tissue>
    </source>
</reference>
<evidence type="ECO:0000256" key="1">
    <source>
        <dbReference type="SAM" id="MobiDB-lite"/>
    </source>
</evidence>
<evidence type="ECO:0000313" key="2">
    <source>
        <dbReference type="EMBL" id="KAJ8043079.1"/>
    </source>
</evidence>
<dbReference type="OrthoDB" id="6780370at2759"/>
<protein>
    <submittedName>
        <fullName evidence="2">Uncharacterized protein</fullName>
    </submittedName>
</protein>
<accession>A0A9Q1HE99</accession>
<feature type="compositionally biased region" description="Polar residues" evidence="1">
    <location>
        <begin position="142"/>
        <end position="155"/>
    </location>
</feature>
<feature type="region of interest" description="Disordered" evidence="1">
    <location>
        <begin position="142"/>
        <end position="181"/>
    </location>
</feature>
<proteinExistence type="predicted"/>
<evidence type="ECO:0000313" key="3">
    <source>
        <dbReference type="Proteomes" id="UP001152320"/>
    </source>
</evidence>
<sequence length="325" mass="36992">MSTKPEKHQYVVLLHVAGDDALEIYNTFTDEEGKEKVNDILKKFEEFCNPRKNLTYERHLFFTRNQGTSESFDHYVTDLKRLAQSCELNTLQDGLIWDRIVFGLVDNKLRERLLRDADLTLENTITTCRASETSKNQLKTLTGTSDYSVRNVQSKNKAKHNEHPNRGKPKKKSETSNSDTGAGKPFITNCGRCGPDHFVRECPAYGQICKKCGRKHQFAKCCRTKPDKKVNIISGNTPEIQSAFYNDDGDFYIGALGNDADPVDPQPDKCSTEWKTELKVNRRKVMFKLDTGAEANVLPYDIFCRICPRKERLKPSGSKLTTYSG</sequence>
<comment type="caution">
    <text evidence="2">The sequence shown here is derived from an EMBL/GenBank/DDBJ whole genome shotgun (WGS) entry which is preliminary data.</text>
</comment>
<dbReference type="Proteomes" id="UP001152320">
    <property type="component" value="Chromosome 4"/>
</dbReference>
<dbReference type="EMBL" id="JAIZAY010000004">
    <property type="protein sequence ID" value="KAJ8043079.1"/>
    <property type="molecule type" value="Genomic_DNA"/>
</dbReference>
<dbReference type="AlphaFoldDB" id="A0A9Q1HE99"/>
<keyword evidence="3" id="KW-1185">Reference proteome</keyword>
<dbReference type="PANTHER" id="PTHR33198">
    <property type="entry name" value="ANK_REP_REGION DOMAIN-CONTAINING PROTEIN-RELATED"/>
    <property type="match status" value="1"/>
</dbReference>
<gene>
    <name evidence="2" type="ORF">HOLleu_10018</name>
</gene>
<organism evidence="2 3">
    <name type="scientific">Holothuria leucospilota</name>
    <name type="common">Black long sea cucumber</name>
    <name type="synonym">Mertensiothuria leucospilota</name>
    <dbReference type="NCBI Taxonomy" id="206669"/>
    <lineage>
        <taxon>Eukaryota</taxon>
        <taxon>Metazoa</taxon>
        <taxon>Echinodermata</taxon>
        <taxon>Eleutherozoa</taxon>
        <taxon>Echinozoa</taxon>
        <taxon>Holothuroidea</taxon>
        <taxon>Aspidochirotacea</taxon>
        <taxon>Aspidochirotida</taxon>
        <taxon>Holothuriidae</taxon>
        <taxon>Holothuria</taxon>
    </lineage>
</organism>
<name>A0A9Q1HE99_HOLLE</name>